<dbReference type="Gene3D" id="3.30.1950.10">
    <property type="entry name" value="wza like domain"/>
    <property type="match status" value="1"/>
</dbReference>
<dbReference type="RefSeq" id="WP_192462952.1">
    <property type="nucleotide sequence ID" value="NZ_JACYFJ010000005.1"/>
</dbReference>
<organism evidence="5 6">
    <name type="scientific">Euzebyella saccharophila</name>
    <dbReference type="NCBI Taxonomy" id="679664"/>
    <lineage>
        <taxon>Bacteria</taxon>
        <taxon>Pseudomonadati</taxon>
        <taxon>Bacteroidota</taxon>
        <taxon>Flavobacteriia</taxon>
        <taxon>Flavobacteriales</taxon>
        <taxon>Flavobacteriaceae</taxon>
        <taxon>Euzebyella</taxon>
    </lineage>
</organism>
<keyword evidence="6" id="KW-1185">Reference proteome</keyword>
<dbReference type="Pfam" id="PF10531">
    <property type="entry name" value="SLBB"/>
    <property type="match status" value="1"/>
</dbReference>
<dbReference type="PANTHER" id="PTHR33619:SF3">
    <property type="entry name" value="POLYSACCHARIDE EXPORT PROTEIN GFCE-RELATED"/>
    <property type="match status" value="1"/>
</dbReference>
<reference evidence="6" key="1">
    <citation type="journal article" date="2019" name="Int. J. Syst. Evol. Microbiol.">
        <title>The Global Catalogue of Microorganisms (GCM) 10K type strain sequencing project: providing services to taxonomists for standard genome sequencing and annotation.</title>
        <authorList>
            <consortium name="The Broad Institute Genomics Platform"/>
            <consortium name="The Broad Institute Genome Sequencing Center for Infectious Disease"/>
            <person name="Wu L."/>
            <person name="Ma J."/>
        </authorList>
    </citation>
    <scope>NUCLEOTIDE SEQUENCE [LARGE SCALE GENOMIC DNA]</scope>
    <source>
        <strain evidence="6">CECT 7477</strain>
    </source>
</reference>
<accession>A0ABV8JTQ6</accession>
<feature type="signal peptide" evidence="2">
    <location>
        <begin position="1"/>
        <end position="25"/>
    </location>
</feature>
<keyword evidence="1 2" id="KW-0732">Signal</keyword>
<evidence type="ECO:0000259" key="4">
    <source>
        <dbReference type="Pfam" id="PF10531"/>
    </source>
</evidence>
<feature type="domain" description="Soluble ligand binding" evidence="4">
    <location>
        <begin position="145"/>
        <end position="194"/>
    </location>
</feature>
<evidence type="ECO:0000256" key="1">
    <source>
        <dbReference type="ARBA" id="ARBA00022729"/>
    </source>
</evidence>
<dbReference type="PANTHER" id="PTHR33619">
    <property type="entry name" value="POLYSACCHARIDE EXPORT PROTEIN GFCE-RELATED"/>
    <property type="match status" value="1"/>
</dbReference>
<evidence type="ECO:0000259" key="3">
    <source>
        <dbReference type="Pfam" id="PF02563"/>
    </source>
</evidence>
<evidence type="ECO:0000256" key="2">
    <source>
        <dbReference type="SAM" id="SignalP"/>
    </source>
</evidence>
<sequence length="261" mass="29191">MNRLQTTFRFLFLVSITSFVLTSCASRKEVVYFQNTGDFETLVDKNSFTPKFKVDDQVSIYVSTLDKEASAPFNLFRGASEEGGFGRPEQVDYLVDKDGEIDFPVIGKIKIAGLSAEEVRMLLRDRLSEYLKDPIINIRLRNFSVTVLGEVNRPGTYPVNGERITVLEALGLAGDLTIKGLRENVMVIRDFDGTKVYTRINLTNKDALSSPVYYLTQNDVVYVEPNNSAIKTSSLDNRASIYVSVASLLITSTVLLITRTN</sequence>
<dbReference type="InterPro" id="IPR003715">
    <property type="entry name" value="Poly_export_N"/>
</dbReference>
<dbReference type="Proteomes" id="UP001595814">
    <property type="component" value="Unassembled WGS sequence"/>
</dbReference>
<feature type="chain" id="PRO_5045652600" evidence="2">
    <location>
        <begin position="26"/>
        <end position="261"/>
    </location>
</feature>
<dbReference type="PROSITE" id="PS51257">
    <property type="entry name" value="PROKAR_LIPOPROTEIN"/>
    <property type="match status" value="1"/>
</dbReference>
<evidence type="ECO:0000313" key="6">
    <source>
        <dbReference type="Proteomes" id="UP001595814"/>
    </source>
</evidence>
<gene>
    <name evidence="5" type="ORF">ACFOUT_18545</name>
</gene>
<dbReference type="Pfam" id="PF02563">
    <property type="entry name" value="Poly_export"/>
    <property type="match status" value="1"/>
</dbReference>
<name>A0ABV8JTQ6_9FLAO</name>
<dbReference type="EMBL" id="JBHSAW010000025">
    <property type="protein sequence ID" value="MFC4097890.1"/>
    <property type="molecule type" value="Genomic_DNA"/>
</dbReference>
<proteinExistence type="predicted"/>
<dbReference type="InterPro" id="IPR019554">
    <property type="entry name" value="Soluble_ligand-bd"/>
</dbReference>
<dbReference type="Gene3D" id="3.10.560.10">
    <property type="entry name" value="Outer membrane lipoprotein wza domain like"/>
    <property type="match status" value="1"/>
</dbReference>
<comment type="caution">
    <text evidence="5">The sequence shown here is derived from an EMBL/GenBank/DDBJ whole genome shotgun (WGS) entry which is preliminary data.</text>
</comment>
<dbReference type="InterPro" id="IPR049712">
    <property type="entry name" value="Poly_export"/>
</dbReference>
<evidence type="ECO:0000313" key="5">
    <source>
        <dbReference type="EMBL" id="MFC4097890.1"/>
    </source>
</evidence>
<feature type="domain" description="Polysaccharide export protein N-terminal" evidence="3">
    <location>
        <begin position="53"/>
        <end position="140"/>
    </location>
</feature>
<protein>
    <submittedName>
        <fullName evidence="5">Polysaccharide biosynthesis/export family protein</fullName>
    </submittedName>
</protein>